<evidence type="ECO:0000256" key="1">
    <source>
        <dbReference type="SAM" id="MobiDB-lite"/>
    </source>
</evidence>
<feature type="compositionally biased region" description="Basic and acidic residues" evidence="1">
    <location>
        <begin position="266"/>
        <end position="281"/>
    </location>
</feature>
<feature type="compositionally biased region" description="Low complexity" evidence="1">
    <location>
        <begin position="38"/>
        <end position="48"/>
    </location>
</feature>
<evidence type="ECO:0008006" key="5">
    <source>
        <dbReference type="Google" id="ProtNLM"/>
    </source>
</evidence>
<dbReference type="PANTHER" id="PTHR35872:SF2">
    <property type="entry name" value="INTEGRAL MEMBRANE PROTEIN (AFU_ORTHOLOGUE AFUA_5G07110)"/>
    <property type="match status" value="1"/>
</dbReference>
<feature type="region of interest" description="Disordered" evidence="1">
    <location>
        <begin position="586"/>
        <end position="658"/>
    </location>
</feature>
<evidence type="ECO:0000256" key="2">
    <source>
        <dbReference type="SAM" id="Phobius"/>
    </source>
</evidence>
<organism evidence="3 4">
    <name type="scientific">Gnomoniopsis smithogilvyi</name>
    <dbReference type="NCBI Taxonomy" id="1191159"/>
    <lineage>
        <taxon>Eukaryota</taxon>
        <taxon>Fungi</taxon>
        <taxon>Dikarya</taxon>
        <taxon>Ascomycota</taxon>
        <taxon>Pezizomycotina</taxon>
        <taxon>Sordariomycetes</taxon>
        <taxon>Sordariomycetidae</taxon>
        <taxon>Diaporthales</taxon>
        <taxon>Gnomoniaceae</taxon>
        <taxon>Gnomoniopsis</taxon>
    </lineage>
</organism>
<feature type="compositionally biased region" description="Basic and acidic residues" evidence="1">
    <location>
        <begin position="586"/>
        <end position="612"/>
    </location>
</feature>
<keyword evidence="2" id="KW-1133">Transmembrane helix</keyword>
<feature type="compositionally biased region" description="Polar residues" evidence="1">
    <location>
        <begin position="19"/>
        <end position="37"/>
    </location>
</feature>
<feature type="compositionally biased region" description="Low complexity" evidence="1">
    <location>
        <begin position="157"/>
        <end position="168"/>
    </location>
</feature>
<dbReference type="EMBL" id="JAPEVB010000007">
    <property type="protein sequence ID" value="KAJ4385617.1"/>
    <property type="molecule type" value="Genomic_DNA"/>
</dbReference>
<dbReference type="PANTHER" id="PTHR35872">
    <property type="entry name" value="INTEGRAL MEMBRANE PROTEIN (AFU_ORTHOLOGUE AFUA_5G07110)"/>
    <property type="match status" value="1"/>
</dbReference>
<feature type="transmembrane region" description="Helical" evidence="2">
    <location>
        <begin position="539"/>
        <end position="563"/>
    </location>
</feature>
<keyword evidence="2" id="KW-0812">Transmembrane</keyword>
<keyword evidence="2" id="KW-0472">Membrane</keyword>
<comment type="caution">
    <text evidence="3">The sequence shown here is derived from an EMBL/GenBank/DDBJ whole genome shotgun (WGS) entry which is preliminary data.</text>
</comment>
<feature type="region of interest" description="Disordered" evidence="1">
    <location>
        <begin position="1"/>
        <end position="190"/>
    </location>
</feature>
<feature type="region of interest" description="Disordered" evidence="1">
    <location>
        <begin position="247"/>
        <end position="281"/>
    </location>
</feature>
<feature type="compositionally biased region" description="Polar residues" evidence="1">
    <location>
        <begin position="59"/>
        <end position="76"/>
    </location>
</feature>
<feature type="compositionally biased region" description="Polar residues" evidence="1">
    <location>
        <begin position="122"/>
        <end position="134"/>
    </location>
</feature>
<evidence type="ECO:0000313" key="4">
    <source>
        <dbReference type="Proteomes" id="UP001140453"/>
    </source>
</evidence>
<feature type="compositionally biased region" description="Basic and acidic residues" evidence="1">
    <location>
        <begin position="632"/>
        <end position="658"/>
    </location>
</feature>
<dbReference type="OrthoDB" id="3365211at2759"/>
<protein>
    <recommendedName>
        <fullName evidence="5">Integral membrane protein</fullName>
    </recommendedName>
</protein>
<accession>A0A9W9CT15</accession>
<name>A0A9W9CT15_9PEZI</name>
<feature type="transmembrane region" description="Helical" evidence="2">
    <location>
        <begin position="384"/>
        <end position="403"/>
    </location>
</feature>
<feature type="transmembrane region" description="Helical" evidence="2">
    <location>
        <begin position="346"/>
        <end position="372"/>
    </location>
</feature>
<dbReference type="Pfam" id="PF11204">
    <property type="entry name" value="DUF2985"/>
    <property type="match status" value="1"/>
</dbReference>
<dbReference type="AlphaFoldDB" id="A0A9W9CT15"/>
<sequence>MALKSSARPDENPYFDPSVNRQNPDLAASTRNPQDPVTTAAANPTTPAREQPPILPTLSRPNFNGANSANRQQSSIGLKRLRAPRSRAGMTPVANDFEQTNPQPRPIPHGQDSHDGRRRSSSEPQRPNWSSDFSQGGHALKPLPSVPELSATGANKAGSTSGSSARRGWLPRWGSKQPAPQQLTKEEKEAIAQEAEYDHRIVDLLDVVDPEVSTLTSITNLQNSLFIPSLGRFVNRRPTYELSWAPPARRESTVPGTYPESLENITEEHRQPDQQDERPAADRTYSITSNVDSTHYAALPHGASLEGWDPEDVARLDDHVRHMLHSRRSKLKRSWKGFIRYASRPLGFLVTLYATLITLFGLAWVLFLIGWIEVGAKQNYLVEIIDYTLVALFAIVGDGLAPFRAVDTYHMIYIAHYHRISWKLRRKLLLPKLRDHNDLPTEAVLPEVDLEAARDAPSIASLAPGEEFSVLSPQQHEKLMHHQGKYSKSHTFYRPHETETHYAFPIKLMVLITVLLDLHSCLQISLGSCTWGIPASERPFALTTVILCCSITCNASAGLVIWIGDRRTRKKDVIERISRQELTEEAMAKVKREKEAEVEREAAEKEEAEGGGRKSASLPRLSLDKFTGGGSKKGEGSARKEAHKEKDTVKEEPELFAP</sequence>
<gene>
    <name evidence="3" type="ORF">N0V93_010046</name>
</gene>
<feature type="compositionally biased region" description="Basic and acidic residues" evidence="1">
    <location>
        <begin position="111"/>
        <end position="121"/>
    </location>
</feature>
<keyword evidence="4" id="KW-1185">Reference proteome</keyword>
<proteinExistence type="predicted"/>
<dbReference type="Proteomes" id="UP001140453">
    <property type="component" value="Unassembled WGS sequence"/>
</dbReference>
<dbReference type="InterPro" id="IPR021369">
    <property type="entry name" value="DUF2985"/>
</dbReference>
<evidence type="ECO:0000313" key="3">
    <source>
        <dbReference type="EMBL" id="KAJ4385617.1"/>
    </source>
</evidence>
<reference evidence="3" key="1">
    <citation type="submission" date="2022-10" db="EMBL/GenBank/DDBJ databases">
        <title>Tapping the CABI collections for fungal endophytes: first genome assemblies for Collariella, Neodidymelliopsis, Ascochyta clinopodiicola, Didymella pomorum, Didymosphaeria variabile, Neocosmospora piperis and Neocucurbitaria cava.</title>
        <authorList>
            <person name="Hill R."/>
        </authorList>
    </citation>
    <scope>NUCLEOTIDE SEQUENCE</scope>
    <source>
        <strain evidence="3">IMI 355082</strain>
    </source>
</reference>